<feature type="transmembrane region" description="Helical" evidence="5">
    <location>
        <begin position="127"/>
        <end position="145"/>
    </location>
</feature>
<sequence length="453" mass="47298">MGGRGRLVWALVAIVLGVAAMWWGPVPGEAARRTLGIFTVATVLWVTEAVPLFVTSFVILVLEVILLGLPGGPLGFAGAEYKVFLSPFFDPVIALFLGGFALGAALNRHRLDLIIASFVLRRVGSRPSLLVLGFLAVTALISMWMSNTATAALMMAVALPVIRAAPEGDPLRKALALAIPFGANLGGMATPVGTPPNLLAIGALARAGYSLSFLRWMALALPAALVLILFTWWLLVKLYPPQAARARITVAQPPPVTWPAAGVMAIFFATVFLWLTAEWHGVPEGIVGIMPVVALFGLGLLAADDLRSLGWDILLIMGGGLSLGVALQQSGLSAWVVERVSLEALPLLGMVLAVGLVTAALTTFISNSAAASLLVPVVVGFGAEQLPLTVIVALAASASMALPISTPPNAIAYGSRELTVMDMLRPGVVITVVSVAVSALAVEWLLPWVMGHV</sequence>
<accession>A0A0K2SPH3</accession>
<protein>
    <submittedName>
        <fullName evidence="6">Transporter</fullName>
    </submittedName>
</protein>
<dbReference type="GO" id="GO:0005886">
    <property type="term" value="C:plasma membrane"/>
    <property type="evidence" value="ECO:0007669"/>
    <property type="project" value="TreeGrafter"/>
</dbReference>
<feature type="transmembrane region" description="Helical" evidence="5">
    <location>
        <begin position="6"/>
        <end position="23"/>
    </location>
</feature>
<feature type="transmembrane region" description="Helical" evidence="5">
    <location>
        <begin position="424"/>
        <end position="446"/>
    </location>
</feature>
<dbReference type="GO" id="GO:0005315">
    <property type="term" value="F:phosphate transmembrane transporter activity"/>
    <property type="evidence" value="ECO:0007669"/>
    <property type="project" value="TreeGrafter"/>
</dbReference>
<dbReference type="PANTHER" id="PTHR10283:SF92">
    <property type="entry name" value="LOW-AFFINITY PHOSPHATE TRANSPORTER PHO91"/>
    <property type="match status" value="1"/>
</dbReference>
<dbReference type="STRING" id="1555112.LIP_2880"/>
<evidence type="ECO:0000256" key="5">
    <source>
        <dbReference type="SAM" id="Phobius"/>
    </source>
</evidence>
<keyword evidence="4 5" id="KW-0472">Membrane</keyword>
<evidence type="ECO:0000256" key="4">
    <source>
        <dbReference type="ARBA" id="ARBA00023136"/>
    </source>
</evidence>
<evidence type="ECO:0000256" key="3">
    <source>
        <dbReference type="ARBA" id="ARBA00022989"/>
    </source>
</evidence>
<dbReference type="Pfam" id="PF00939">
    <property type="entry name" value="Na_sulph_symp"/>
    <property type="match status" value="1"/>
</dbReference>
<name>A0A0K2SPH3_LIMPI</name>
<evidence type="ECO:0000313" key="7">
    <source>
        <dbReference type="Proteomes" id="UP000065807"/>
    </source>
</evidence>
<evidence type="ECO:0000256" key="2">
    <source>
        <dbReference type="ARBA" id="ARBA00022692"/>
    </source>
</evidence>
<feature type="transmembrane region" description="Helical" evidence="5">
    <location>
        <begin position="35"/>
        <end position="68"/>
    </location>
</feature>
<gene>
    <name evidence="6" type="ORF">LIP_2880</name>
</gene>
<dbReference type="InterPro" id="IPR001898">
    <property type="entry name" value="SLC13A/DASS"/>
</dbReference>
<feature type="transmembrane region" description="Helical" evidence="5">
    <location>
        <begin position="256"/>
        <end position="275"/>
    </location>
</feature>
<dbReference type="PANTHER" id="PTHR10283">
    <property type="entry name" value="SOLUTE CARRIER FAMILY 13 MEMBER"/>
    <property type="match status" value="1"/>
</dbReference>
<dbReference type="KEGG" id="lpil:LIP_2880"/>
<reference evidence="7" key="1">
    <citation type="submission" date="2015-07" db="EMBL/GenBank/DDBJ databases">
        <title>Complete genome sequence and phylogenetic analysis of Limnochorda pilosa.</title>
        <authorList>
            <person name="Watanabe M."/>
            <person name="Kojima H."/>
            <person name="Fukui M."/>
        </authorList>
    </citation>
    <scope>NUCLEOTIDE SEQUENCE [LARGE SCALE GENOMIC DNA]</scope>
    <source>
        <strain evidence="7">HC45</strain>
    </source>
</reference>
<reference evidence="7" key="2">
    <citation type="journal article" date="2016" name="Int. J. Syst. Evol. Microbiol.">
        <title>Complete genome sequence and cell structure of Limnochorda pilosa, a Gram-negative spore-former within the phylum Firmicutes.</title>
        <authorList>
            <person name="Watanabe M."/>
            <person name="Kojima H."/>
            <person name="Fukui M."/>
        </authorList>
    </citation>
    <scope>NUCLEOTIDE SEQUENCE [LARGE SCALE GENOMIC DNA]</scope>
    <source>
        <strain evidence="7">HC45</strain>
    </source>
</reference>
<organism evidence="6 7">
    <name type="scientific">Limnochorda pilosa</name>
    <dbReference type="NCBI Taxonomy" id="1555112"/>
    <lineage>
        <taxon>Bacteria</taxon>
        <taxon>Bacillati</taxon>
        <taxon>Bacillota</taxon>
        <taxon>Limnochordia</taxon>
        <taxon>Limnochordales</taxon>
        <taxon>Limnochordaceae</taxon>
        <taxon>Limnochorda</taxon>
    </lineage>
</organism>
<keyword evidence="3 5" id="KW-1133">Transmembrane helix</keyword>
<dbReference type="Proteomes" id="UP000065807">
    <property type="component" value="Chromosome"/>
</dbReference>
<dbReference type="RefSeq" id="WP_068139456.1">
    <property type="nucleotide sequence ID" value="NZ_AP014924.1"/>
</dbReference>
<proteinExistence type="predicted"/>
<feature type="transmembrane region" description="Helical" evidence="5">
    <location>
        <begin position="281"/>
        <end position="302"/>
    </location>
</feature>
<comment type="subcellular location">
    <subcellularLocation>
        <location evidence="1">Membrane</location>
        <topology evidence="1">Multi-pass membrane protein</topology>
    </subcellularLocation>
</comment>
<keyword evidence="2 5" id="KW-0812">Transmembrane</keyword>
<feature type="transmembrane region" description="Helical" evidence="5">
    <location>
        <begin position="347"/>
        <end position="374"/>
    </location>
</feature>
<evidence type="ECO:0000313" key="6">
    <source>
        <dbReference type="EMBL" id="BAS28709.1"/>
    </source>
</evidence>
<feature type="transmembrane region" description="Helical" evidence="5">
    <location>
        <begin position="309"/>
        <end position="327"/>
    </location>
</feature>
<evidence type="ECO:0000256" key="1">
    <source>
        <dbReference type="ARBA" id="ARBA00004141"/>
    </source>
</evidence>
<keyword evidence="7" id="KW-1185">Reference proteome</keyword>
<dbReference type="AlphaFoldDB" id="A0A0K2SPH3"/>
<dbReference type="EMBL" id="AP014924">
    <property type="protein sequence ID" value="BAS28709.1"/>
    <property type="molecule type" value="Genomic_DNA"/>
</dbReference>
<feature type="transmembrane region" description="Helical" evidence="5">
    <location>
        <begin position="213"/>
        <end position="235"/>
    </location>
</feature>
<dbReference type="NCBIfam" id="TIGR00785">
    <property type="entry name" value="dass"/>
    <property type="match status" value="1"/>
</dbReference>
<dbReference type="OrthoDB" id="9765532at2"/>
<feature type="transmembrane region" description="Helical" evidence="5">
    <location>
        <begin position="88"/>
        <end position="106"/>
    </location>
</feature>